<dbReference type="InterPro" id="IPR024530">
    <property type="entry name" value="QSregVF_b"/>
</dbReference>
<dbReference type="InterPro" id="IPR036397">
    <property type="entry name" value="RNaseH_sf"/>
</dbReference>
<name>A0ABT9LYG5_9BACL</name>
<accession>A0ABT9LYG5</accession>
<dbReference type="Pfam" id="PF12843">
    <property type="entry name" value="QSregVF_b"/>
    <property type="match status" value="1"/>
</dbReference>
<evidence type="ECO:0000313" key="4">
    <source>
        <dbReference type="Proteomes" id="UP001229209"/>
    </source>
</evidence>
<dbReference type="Proteomes" id="UP001229209">
    <property type="component" value="Unassembled WGS sequence"/>
</dbReference>
<dbReference type="InterPro" id="IPR012337">
    <property type="entry name" value="RNaseH-like_sf"/>
</dbReference>
<evidence type="ECO:0000313" key="3">
    <source>
        <dbReference type="EMBL" id="MDP9729312.1"/>
    </source>
</evidence>
<dbReference type="Pfam" id="PF00929">
    <property type="entry name" value="RNase_T"/>
    <property type="match status" value="1"/>
</dbReference>
<dbReference type="NCBIfam" id="TIGR00573">
    <property type="entry name" value="dnaq"/>
    <property type="match status" value="1"/>
</dbReference>
<dbReference type="InterPro" id="IPR013520">
    <property type="entry name" value="Ribonucl_H"/>
</dbReference>
<evidence type="ECO:0000256" key="1">
    <source>
        <dbReference type="ARBA" id="ARBA00022839"/>
    </source>
</evidence>
<gene>
    <name evidence="3" type="ORF">J2S04_002285</name>
</gene>
<dbReference type="SMART" id="SM00479">
    <property type="entry name" value="EXOIII"/>
    <property type="match status" value="1"/>
</dbReference>
<dbReference type="CDD" id="cd06127">
    <property type="entry name" value="DEDDh"/>
    <property type="match status" value="1"/>
</dbReference>
<dbReference type="EC" id="3.1.11.-" evidence="3"/>
<feature type="domain" description="Exonuclease" evidence="2">
    <location>
        <begin position="7"/>
        <end position="166"/>
    </location>
</feature>
<dbReference type="PANTHER" id="PTHR30231:SF41">
    <property type="entry name" value="DNA POLYMERASE III SUBUNIT EPSILON"/>
    <property type="match status" value="1"/>
</dbReference>
<sequence>MRIQDTRFVVLDTETTGLEPTIHRIVDISLVEVSKNGIRPLYQTLVNPQQTIPPEASEVHHITNRQVKDKPTWEEVWPNILTHIQDAVLVAHNAKFDRSFLPETHRPWICSYRLARHLWPEAQKHTNQYLRYWLGLELDADMAHSAAGDTFVTAHVFWQELLTYRKRMAQSDQVEELIAYAASRIPITTMPFGKYKGKPLEDVPIDYIQWALKNLEDMEEDLYTALQERWASYTSTQGRVV</sequence>
<dbReference type="SUPFAM" id="SSF53098">
    <property type="entry name" value="Ribonuclease H-like"/>
    <property type="match status" value="1"/>
</dbReference>
<dbReference type="GO" id="GO:0016787">
    <property type="term" value="F:hydrolase activity"/>
    <property type="evidence" value="ECO:0007669"/>
    <property type="project" value="UniProtKB-KW"/>
</dbReference>
<dbReference type="PANTHER" id="PTHR30231">
    <property type="entry name" value="DNA POLYMERASE III SUBUNIT EPSILON"/>
    <property type="match status" value="1"/>
</dbReference>
<keyword evidence="3" id="KW-0378">Hydrolase</keyword>
<keyword evidence="1" id="KW-0540">Nuclease</keyword>
<organism evidence="3 4">
    <name type="scientific">Alicyclobacillus tolerans</name>
    <dbReference type="NCBI Taxonomy" id="90970"/>
    <lineage>
        <taxon>Bacteria</taxon>
        <taxon>Bacillati</taxon>
        <taxon>Bacillota</taxon>
        <taxon>Bacilli</taxon>
        <taxon>Bacillales</taxon>
        <taxon>Alicyclobacillaceae</taxon>
        <taxon>Alicyclobacillus</taxon>
    </lineage>
</organism>
<protein>
    <submittedName>
        <fullName evidence="3">Exodeoxyribonuclease X</fullName>
        <ecNumber evidence="3">3.1.11.-</ecNumber>
    </submittedName>
</protein>
<dbReference type="EMBL" id="JAURUO010000013">
    <property type="protein sequence ID" value="MDP9729312.1"/>
    <property type="molecule type" value="Genomic_DNA"/>
</dbReference>
<comment type="caution">
    <text evidence="3">The sequence shown here is derived from an EMBL/GenBank/DDBJ whole genome shotgun (WGS) entry which is preliminary data.</text>
</comment>
<reference evidence="3 4" key="1">
    <citation type="submission" date="2023-07" db="EMBL/GenBank/DDBJ databases">
        <title>Genomic Encyclopedia of Type Strains, Phase IV (KMG-IV): sequencing the most valuable type-strain genomes for metagenomic binning, comparative biology and taxonomic classification.</title>
        <authorList>
            <person name="Goeker M."/>
        </authorList>
    </citation>
    <scope>NUCLEOTIDE SEQUENCE [LARGE SCALE GENOMIC DNA]</scope>
    <source>
        <strain evidence="3 4">DSM 25924</strain>
    </source>
</reference>
<dbReference type="Gene3D" id="3.30.420.10">
    <property type="entry name" value="Ribonuclease H-like superfamily/Ribonuclease H"/>
    <property type="match status" value="1"/>
</dbReference>
<keyword evidence="4" id="KW-1185">Reference proteome</keyword>
<evidence type="ECO:0000259" key="2">
    <source>
        <dbReference type="SMART" id="SM00479"/>
    </source>
</evidence>
<dbReference type="InterPro" id="IPR006054">
    <property type="entry name" value="DnaQ"/>
</dbReference>
<dbReference type="RefSeq" id="WP_203115795.1">
    <property type="nucleotide sequence ID" value="NZ_JAURUO010000013.1"/>
</dbReference>
<proteinExistence type="predicted"/>
<keyword evidence="1" id="KW-0269">Exonuclease</keyword>